<proteinExistence type="inferred from homology"/>
<feature type="domain" description="Vacuolar protein sorting-associated protein 13 VPS13 adaptor binding" evidence="3">
    <location>
        <begin position="448"/>
        <end position="798"/>
    </location>
</feature>
<name>A0A7S1Z4J2_9STRA</name>
<dbReference type="InterPro" id="IPR026847">
    <property type="entry name" value="VPS13"/>
</dbReference>
<dbReference type="PANTHER" id="PTHR16166:SF93">
    <property type="entry name" value="INTERMEMBRANE LIPID TRANSFER PROTEIN VPS13"/>
    <property type="match status" value="1"/>
</dbReference>
<sequence>MVGEELKVCSRDFLETHKQLYPTTPHNELLSLFDSVAYRSTNSLVLKLDHSKYSKYSELTPQLIIFVQKFKPVNNLTISAYQSFMIRLKPLKEIRRRRRAVLQYGARHVNTPAGFEPYLTIIPIPSALHSIAFEVRTCLTIEVLTTVSVRIVDLGPSPTFLQRRKKGKDKPLIDLTQKNLRFSLVQAVENAPIVFETQNLQQGSNLSVPINILHSLSYHALLVKDLTGIDEHTWRSPILLTRDFLFNSDHIHEVSQCHGVSGVEIKRDRLNVQVPDANIRNRKKTAWHTTIAVLPSLLILNALPFSVQFRCWQMPKQNEVHVWAAREHHRKPPSSDNDSGINDRPKTHFYADDRNYGSFLASDRISKGSTNRLNGIDRRADLYIQISQDFVSAKRDGHSGLSELVWTEPMRIELGKLRTRGNDSGAYSLKRIPIQLGDDADMSIDVTVDHTGTPTCTLYAPYWLINKTGMKLLLKITGRPETVHCSGCGGIPIITQCNVDDKKIGGFNKREVSVLPIESVSERVASVWWDETTNGKLVLKSPLLKRGKKSLVDWSQDVNIDTVGFQEEINCKELMFGMSVEPLTGIFHRSHLITFVPRYIVKNVLLYPIKIIPLYGSFVNVKGATKLLARQTPKDNVNTTTLRDQVVTLQPGESTILWYFVDAKSQHVHIHQDPSTTTSKTKKNKWTQQKSLRIVCIQVDIPRWEKWHLIPTDTFGVSSYSIRDGIFDRISYMITAQVLQSGPTRVVSISKTSIDPFIIENRSSHQFLQFIQEDDEGSVIELPPMNFCSYIWDNPHGKKRLRFVVVEERKSQQYLSELEKNRVSAELRYINGDIKDPLFISRSFLYSPESQSYNPLEVGRKKNLPFSYRGQTGELFAHARIVAGSRILSFYDSPWRMGQLQIENSHIGGYWKNTSIQLAAEGAAFHLIDDYPREICSIMARELTVYKEKGKIEITTMLRNIQVDSMLSSALYPIVLQQVPIGIDRREHFIQDFKLPSKIYVSGNKLLTRKSQFWLQHDEVPCPVFEFRLSYRPQNNMTWIPNSVIQISPMKVQIELEYVLRIVDLFLDSISANKYDGIIEKDAIDKLEEVQGKLQYHTLGQKRFLTYVENLVIAPFQIQLELDIKPEARDASTGEDDVEEQPLLALSSMGKSTNSSVASGVLSWVTNVSSVFAHVSPTFQFKMVSRSNYYGNGDALLEDIGRYYIHQGILQGYKVLFSMRILGEPTRLLEMYRTGFVDIVATTKEEIEQHGKEGVGKGVSSFLTNVFGGTSFFVGKISGSLADLLSSVATNEFSSDAYMPKSAISNKPPAHAIDGFIQGTVFTSKTLISGFAGLIGNPYRGFKKGSVIATVKGTASGIGGLLAAPVVGSLGFIAKTSEGIGETFKLLELSVIESRCRPNRIVRWGASIGSLGLPFLKAIGIRVHVMRYQRKRNSNGKSERNDNPINARDFKRVKAEEEKRQNPKRKVISIMRVKDKFHHLTRASKPKLLVDEGDQSASKISRYAVIFEETIIIRCADLQLSDHIVINFWNYSTLKRLTTNNKPISECRVTVGDIHASMEKFYRAGLQQIELNLTHHSNAINRKKIVKSGLSFVSEGTLSDIAEMRGFKTTGRELFIDSNKATVLTPCVQEFTMMRPSIKKRNRSDERMNAAIQREIASIQKEEEEALEFFDSDSSYSSDSSFSMDGKPRKTEVLDLEQISRRIEHLHGTVTLSFFPIIW</sequence>
<evidence type="ECO:0000256" key="1">
    <source>
        <dbReference type="ARBA" id="ARBA00006545"/>
    </source>
</evidence>
<organism evidence="4">
    <name type="scientific">Ditylum brightwellii</name>
    <dbReference type="NCBI Taxonomy" id="49249"/>
    <lineage>
        <taxon>Eukaryota</taxon>
        <taxon>Sar</taxon>
        <taxon>Stramenopiles</taxon>
        <taxon>Ochrophyta</taxon>
        <taxon>Bacillariophyta</taxon>
        <taxon>Mediophyceae</taxon>
        <taxon>Lithodesmiophycidae</taxon>
        <taxon>Lithodesmiales</taxon>
        <taxon>Lithodesmiaceae</taxon>
        <taxon>Ditylum</taxon>
    </lineage>
</organism>
<comment type="similarity">
    <text evidence="1">Belongs to the VPS13 family.</text>
</comment>
<dbReference type="GO" id="GO:0006623">
    <property type="term" value="P:protein targeting to vacuole"/>
    <property type="evidence" value="ECO:0007669"/>
    <property type="project" value="TreeGrafter"/>
</dbReference>
<accession>A0A7S1Z4J2</accession>
<protein>
    <recommendedName>
        <fullName evidence="3">Vacuolar protein sorting-associated protein 13 VPS13 adaptor binding domain-containing protein</fullName>
    </recommendedName>
</protein>
<dbReference type="EMBL" id="HBGN01015867">
    <property type="protein sequence ID" value="CAD9328390.1"/>
    <property type="molecule type" value="Transcribed_RNA"/>
</dbReference>
<dbReference type="InterPro" id="IPR009543">
    <property type="entry name" value="VPS13_VAB"/>
</dbReference>
<dbReference type="PANTHER" id="PTHR16166">
    <property type="entry name" value="VACUOLAR PROTEIN SORTING-ASSOCIATED PROTEIN VPS13"/>
    <property type="match status" value="1"/>
</dbReference>
<dbReference type="Pfam" id="PF25036">
    <property type="entry name" value="VPS13_VAB"/>
    <property type="match status" value="1"/>
</dbReference>
<evidence type="ECO:0000256" key="2">
    <source>
        <dbReference type="SAM" id="MobiDB-lite"/>
    </source>
</evidence>
<evidence type="ECO:0000313" key="4">
    <source>
        <dbReference type="EMBL" id="CAD9328390.1"/>
    </source>
</evidence>
<feature type="region of interest" description="Disordered" evidence="2">
    <location>
        <begin position="326"/>
        <end position="347"/>
    </location>
</feature>
<reference evidence="4" key="1">
    <citation type="submission" date="2021-01" db="EMBL/GenBank/DDBJ databases">
        <authorList>
            <person name="Corre E."/>
            <person name="Pelletier E."/>
            <person name="Niang G."/>
            <person name="Scheremetjew M."/>
            <person name="Finn R."/>
            <person name="Kale V."/>
            <person name="Holt S."/>
            <person name="Cochrane G."/>
            <person name="Meng A."/>
            <person name="Brown T."/>
            <person name="Cohen L."/>
        </authorList>
    </citation>
    <scope>NUCLEOTIDE SEQUENCE</scope>
    <source>
        <strain evidence="4">Pop2</strain>
    </source>
</reference>
<gene>
    <name evidence="4" type="ORF">DBRI1063_LOCUS10186</name>
</gene>
<dbReference type="GO" id="GO:0045053">
    <property type="term" value="P:protein retention in Golgi apparatus"/>
    <property type="evidence" value="ECO:0007669"/>
    <property type="project" value="TreeGrafter"/>
</dbReference>
<evidence type="ECO:0000259" key="3">
    <source>
        <dbReference type="Pfam" id="PF25036"/>
    </source>
</evidence>